<feature type="transmembrane region" description="Helical" evidence="1">
    <location>
        <begin position="362"/>
        <end position="383"/>
    </location>
</feature>
<name>A0A5P8NZV7_9BACT</name>
<gene>
    <name evidence="2" type="ORF">FJR48_03800</name>
</gene>
<dbReference type="EMBL" id="CP043617">
    <property type="protein sequence ID" value="QFR48890.1"/>
    <property type="molecule type" value="Genomic_DNA"/>
</dbReference>
<keyword evidence="2" id="KW-0436">Ligase</keyword>
<feature type="transmembrane region" description="Helical" evidence="1">
    <location>
        <begin position="404"/>
        <end position="430"/>
    </location>
</feature>
<proteinExistence type="predicted"/>
<reference evidence="2 3" key="1">
    <citation type="submission" date="2019-09" db="EMBL/GenBank/DDBJ databases">
        <title>Sulfurimonas gotlandica sp. nov., a chemoautotrophic and psychrotolerant epsilonproteobacterium isolated from a pelagic redoxcline, and an emended description of the genus Sulfurimonas.</title>
        <authorList>
            <person name="Wang S."/>
            <person name="Jiang L."/>
            <person name="Shao S."/>
        </authorList>
    </citation>
    <scope>NUCLEOTIDE SEQUENCE [LARGE SCALE GENOMIC DNA]</scope>
    <source>
        <strain evidence="2 3">GYSZ_1</strain>
    </source>
</reference>
<feature type="transmembrane region" description="Helical" evidence="1">
    <location>
        <begin position="235"/>
        <end position="258"/>
    </location>
</feature>
<dbReference type="RefSeq" id="WP_152306833.1">
    <property type="nucleotide sequence ID" value="NZ_CP043617.1"/>
</dbReference>
<feature type="transmembrane region" description="Helical" evidence="1">
    <location>
        <begin position="204"/>
        <end position="223"/>
    </location>
</feature>
<evidence type="ECO:0000313" key="3">
    <source>
        <dbReference type="Proteomes" id="UP000326944"/>
    </source>
</evidence>
<sequence length="440" mass="51116">MIINRSKFDILFSFVFLFSFVYYLFLNISQPDKGSVALTTLVFTFAIGIIFLIYRIISSKKISIKYSGLIIGLWFTYFLLKIIYDLGVNHIHDQMTSTSGGVLLFYLLGVVFATILDTILKYKYRKRNSLLTYLYILLYILIGIFIVSISLKFSEISVVSYSGTLNYIPEYEGLYQRPADFLAISFVILSLLLIIILEDKKKSFVLFNIFIYIFLIILGIYSLQLLNSNKIVPLLLIQLLLMIIVFNRNIFNNLNILLTKRRHVKIKILLFNKTIIKKTLKYFTVSIVLIAMFLILSSLADYDLLKFRVFSIMDSEQGGSLINRFKTYKFFYDQFNYSPIFGTLEIKDIIGGKNTHSFVLEILVNTGVIGFLLIFSYMGSIVIEQINKKYEQKDILVLKKDFFSFIYLWVVFVLACFSVGINWPPIWFMFGLVSPPFKLK</sequence>
<feature type="transmembrane region" description="Helical" evidence="1">
    <location>
        <begin position="279"/>
        <end position="300"/>
    </location>
</feature>
<evidence type="ECO:0000256" key="1">
    <source>
        <dbReference type="SAM" id="Phobius"/>
    </source>
</evidence>
<dbReference type="OrthoDB" id="9256115at2"/>
<protein>
    <submittedName>
        <fullName evidence="2">O-antigen ligase family protein</fullName>
    </submittedName>
</protein>
<dbReference type="AlphaFoldDB" id="A0A5P8NZV7"/>
<accession>A0A5P8NZV7</accession>
<feature type="transmembrane region" description="Helical" evidence="1">
    <location>
        <begin position="179"/>
        <end position="197"/>
    </location>
</feature>
<dbReference type="Proteomes" id="UP000326944">
    <property type="component" value="Chromosome"/>
</dbReference>
<feature type="transmembrane region" description="Helical" evidence="1">
    <location>
        <begin position="103"/>
        <end position="120"/>
    </location>
</feature>
<feature type="transmembrane region" description="Helical" evidence="1">
    <location>
        <begin position="66"/>
        <end position="83"/>
    </location>
</feature>
<feature type="transmembrane region" description="Helical" evidence="1">
    <location>
        <begin position="37"/>
        <end position="54"/>
    </location>
</feature>
<feature type="transmembrane region" description="Helical" evidence="1">
    <location>
        <begin position="7"/>
        <end position="25"/>
    </location>
</feature>
<evidence type="ECO:0000313" key="2">
    <source>
        <dbReference type="EMBL" id="QFR48890.1"/>
    </source>
</evidence>
<dbReference type="GO" id="GO:0016874">
    <property type="term" value="F:ligase activity"/>
    <property type="evidence" value="ECO:0007669"/>
    <property type="project" value="UniProtKB-KW"/>
</dbReference>
<keyword evidence="1" id="KW-0812">Transmembrane</keyword>
<dbReference type="KEGG" id="sulg:FJR48_03800"/>
<keyword evidence="1" id="KW-1133">Transmembrane helix</keyword>
<organism evidence="2 3">
    <name type="scientific">Sulfurimonas lithotrophica</name>
    <dbReference type="NCBI Taxonomy" id="2590022"/>
    <lineage>
        <taxon>Bacteria</taxon>
        <taxon>Pseudomonadati</taxon>
        <taxon>Campylobacterota</taxon>
        <taxon>Epsilonproteobacteria</taxon>
        <taxon>Campylobacterales</taxon>
        <taxon>Sulfurimonadaceae</taxon>
        <taxon>Sulfurimonas</taxon>
    </lineage>
</organism>
<feature type="transmembrane region" description="Helical" evidence="1">
    <location>
        <begin position="132"/>
        <end position="151"/>
    </location>
</feature>
<keyword evidence="3" id="KW-1185">Reference proteome</keyword>
<keyword evidence="1" id="KW-0472">Membrane</keyword>